<name>A0AAT9HM43_9ACTN</name>
<sequence length="112" mass="12435">MTIKHIAMALDAEGLDGPEKLLLIAYCDRTDDHGYCWPGHLADGCGTSIAKVKRVKAKLIKKKLIVCQQGPQPSSGPHQDDEPAPTELYQTAVQPLRERLCPPEPRPRQRRA</sequence>
<evidence type="ECO:0008006" key="3">
    <source>
        <dbReference type="Google" id="ProtNLM"/>
    </source>
</evidence>
<reference evidence="2" key="2">
    <citation type="submission" date="2024-07" db="EMBL/GenBank/DDBJ databases">
        <title>Streptomyces haneummycinica sp. nov., a new antibiotic-producing actinobacterium isolated from marine sediment.</title>
        <authorList>
            <person name="Uemura M."/>
            <person name="Hamada M."/>
            <person name="Hirano S."/>
            <person name="Kobayashi K."/>
            <person name="Ohshiro T."/>
            <person name="Kobayashi T."/>
            <person name="Terahara T."/>
        </authorList>
    </citation>
    <scope>NUCLEOTIDE SEQUENCE</scope>
    <source>
        <strain evidence="2">KM77-8</strain>
    </source>
</reference>
<organism evidence="2">
    <name type="scientific">Streptomyces haneummycinicus</name>
    <dbReference type="NCBI Taxonomy" id="3074435"/>
    <lineage>
        <taxon>Bacteria</taxon>
        <taxon>Bacillati</taxon>
        <taxon>Actinomycetota</taxon>
        <taxon>Actinomycetes</taxon>
        <taxon>Kitasatosporales</taxon>
        <taxon>Streptomycetaceae</taxon>
        <taxon>Streptomyces</taxon>
    </lineage>
</organism>
<protein>
    <recommendedName>
        <fullName evidence="3">Helix-turn-helix domain-containing protein</fullName>
    </recommendedName>
</protein>
<accession>A0AAT9HM43</accession>
<dbReference type="AlphaFoldDB" id="A0AAT9HM43"/>
<feature type="region of interest" description="Disordered" evidence="1">
    <location>
        <begin position="68"/>
        <end position="112"/>
    </location>
</feature>
<feature type="compositionally biased region" description="Basic and acidic residues" evidence="1">
    <location>
        <begin position="96"/>
        <end position="112"/>
    </location>
</feature>
<evidence type="ECO:0000313" key="2">
    <source>
        <dbReference type="EMBL" id="BFO18396.1"/>
    </source>
</evidence>
<reference evidence="2" key="1">
    <citation type="submission" date="2024-06" db="EMBL/GenBank/DDBJ databases">
        <authorList>
            <consortium name="consrtm"/>
            <person name="Uemura M."/>
            <person name="Terahara T."/>
        </authorList>
    </citation>
    <scope>NUCLEOTIDE SEQUENCE</scope>
    <source>
        <strain evidence="2">KM77-8</strain>
    </source>
</reference>
<evidence type="ECO:0000256" key="1">
    <source>
        <dbReference type="SAM" id="MobiDB-lite"/>
    </source>
</evidence>
<gene>
    <name evidence="2" type="ORF">SHKM778_47840</name>
</gene>
<proteinExistence type="predicted"/>
<dbReference type="EMBL" id="AP035768">
    <property type="protein sequence ID" value="BFO18396.1"/>
    <property type="molecule type" value="Genomic_DNA"/>
</dbReference>
<feature type="compositionally biased region" description="Low complexity" evidence="1">
    <location>
        <begin position="68"/>
        <end position="77"/>
    </location>
</feature>